<dbReference type="AlphaFoldDB" id="A0A2T2NA68"/>
<dbReference type="InterPro" id="IPR036396">
    <property type="entry name" value="Cyt_P450_sf"/>
</dbReference>
<accession>A0A2T2NA68</accession>
<dbReference type="Pfam" id="PF00067">
    <property type="entry name" value="p450"/>
    <property type="match status" value="1"/>
</dbReference>
<protein>
    <submittedName>
        <fullName evidence="7">Cytochrome P450</fullName>
    </submittedName>
</protein>
<evidence type="ECO:0000256" key="5">
    <source>
        <dbReference type="RuleBase" id="RU000461"/>
    </source>
</evidence>
<evidence type="ECO:0000256" key="1">
    <source>
        <dbReference type="ARBA" id="ARBA00001971"/>
    </source>
</evidence>
<name>A0A2T2NA68_CORCC</name>
<dbReference type="OrthoDB" id="3934656at2759"/>
<feature type="binding site" description="axial binding residue" evidence="4">
    <location>
        <position position="459"/>
    </location>
    <ligand>
        <name>heme</name>
        <dbReference type="ChEBI" id="CHEBI:30413"/>
    </ligand>
    <ligandPart>
        <name>Fe</name>
        <dbReference type="ChEBI" id="CHEBI:18248"/>
    </ligandPart>
</feature>
<keyword evidence="6" id="KW-0472">Membrane</keyword>
<keyword evidence="6" id="KW-0812">Transmembrane</keyword>
<dbReference type="EMBL" id="KZ678142">
    <property type="protein sequence ID" value="PSN62351.1"/>
    <property type="molecule type" value="Genomic_DNA"/>
</dbReference>
<dbReference type="STRING" id="1448308.A0A2T2NA68"/>
<dbReference type="Gene3D" id="1.10.630.10">
    <property type="entry name" value="Cytochrome P450"/>
    <property type="match status" value="1"/>
</dbReference>
<dbReference type="GO" id="GO:0004497">
    <property type="term" value="F:monooxygenase activity"/>
    <property type="evidence" value="ECO:0007669"/>
    <property type="project" value="UniProtKB-KW"/>
</dbReference>
<dbReference type="InterPro" id="IPR050121">
    <property type="entry name" value="Cytochrome_P450_monoxygenase"/>
</dbReference>
<sequence>MLSEFSSSILLILSASSRILLGTVSVYWVGWIFYATNFHPLAKFPGPFLAKISRLWMVLQIVGTKMEKRQRKLHEQLGPIVRVAPNELSISDPEAMKIIYNVDGSFTKTDFYELWAAPYGTSPDSFSDPNETSHAKRMKIMKGVYSMSNIIQAEGGVNDCIDVFISKMQGIARRGEVIDMSRWSQWYAFDVLGQLFFGRMFGFMSEAKDYRGYIRATELNLPVRICASTMPSYMRSVFLGSGFLIPRIYDSVQSYLMLDKEGQICVEERKSSLEAGEIPKQKDLLVFLLDLMERRREKGDFQLSDVQVESRSALFAGSESTATAILTTLYNILDSPSVYKRIMSEIDNAANSGLLSMPHIRYTEAVKLKYLDACIKESMRLYPPVALQLPRNVPKGGCHLLGHWLPEGTRVGVNAAVVHYDKRIFGKDSELFNPDRWFERDSVEMERYMFQFGGGTRTCIGKNITLCEMYKLIPRLLQSFQIELVQPDEELKTFNYWFLKTSNVRMRLRQRSK</sequence>
<feature type="transmembrane region" description="Helical" evidence="6">
    <location>
        <begin position="9"/>
        <end position="34"/>
    </location>
</feature>
<keyword evidence="8" id="KW-1185">Reference proteome</keyword>
<dbReference type="GO" id="GO:0005506">
    <property type="term" value="F:iron ion binding"/>
    <property type="evidence" value="ECO:0007669"/>
    <property type="project" value="InterPro"/>
</dbReference>
<dbReference type="InterPro" id="IPR002401">
    <property type="entry name" value="Cyt_P450_E_grp-I"/>
</dbReference>
<comment type="similarity">
    <text evidence="5">Belongs to the cytochrome P450 family.</text>
</comment>
<proteinExistence type="inferred from homology"/>
<dbReference type="InterPro" id="IPR001128">
    <property type="entry name" value="Cyt_P450"/>
</dbReference>
<evidence type="ECO:0000256" key="6">
    <source>
        <dbReference type="SAM" id="Phobius"/>
    </source>
</evidence>
<reference evidence="7 8" key="1">
    <citation type="journal article" date="2018" name="Front. Microbiol.">
        <title>Genome-Wide Analysis of Corynespora cassiicola Leaf Fall Disease Putative Effectors.</title>
        <authorList>
            <person name="Lopez D."/>
            <person name="Ribeiro S."/>
            <person name="Label P."/>
            <person name="Fumanal B."/>
            <person name="Venisse J.S."/>
            <person name="Kohler A."/>
            <person name="de Oliveira R.R."/>
            <person name="Labutti K."/>
            <person name="Lipzen A."/>
            <person name="Lail K."/>
            <person name="Bauer D."/>
            <person name="Ohm R.A."/>
            <person name="Barry K.W."/>
            <person name="Spatafora J."/>
            <person name="Grigoriev I.V."/>
            <person name="Martin F.M."/>
            <person name="Pujade-Renaud V."/>
        </authorList>
    </citation>
    <scope>NUCLEOTIDE SEQUENCE [LARGE SCALE GENOMIC DNA]</scope>
    <source>
        <strain evidence="7 8">Philippines</strain>
    </source>
</reference>
<dbReference type="PRINTS" id="PR00385">
    <property type="entry name" value="P450"/>
</dbReference>
<keyword evidence="3 4" id="KW-0408">Iron</keyword>
<keyword evidence="5" id="KW-0560">Oxidoreductase</keyword>
<dbReference type="SUPFAM" id="SSF48264">
    <property type="entry name" value="Cytochrome P450"/>
    <property type="match status" value="1"/>
</dbReference>
<dbReference type="InterPro" id="IPR017972">
    <property type="entry name" value="Cyt_P450_CS"/>
</dbReference>
<keyword evidence="2 4" id="KW-0479">Metal-binding</keyword>
<organism evidence="7 8">
    <name type="scientific">Corynespora cassiicola Philippines</name>
    <dbReference type="NCBI Taxonomy" id="1448308"/>
    <lineage>
        <taxon>Eukaryota</taxon>
        <taxon>Fungi</taxon>
        <taxon>Dikarya</taxon>
        <taxon>Ascomycota</taxon>
        <taxon>Pezizomycotina</taxon>
        <taxon>Dothideomycetes</taxon>
        <taxon>Pleosporomycetidae</taxon>
        <taxon>Pleosporales</taxon>
        <taxon>Corynesporascaceae</taxon>
        <taxon>Corynespora</taxon>
    </lineage>
</organism>
<keyword evidence="4 5" id="KW-0349">Heme</keyword>
<dbReference type="Proteomes" id="UP000240883">
    <property type="component" value="Unassembled WGS sequence"/>
</dbReference>
<evidence type="ECO:0000313" key="7">
    <source>
        <dbReference type="EMBL" id="PSN62351.1"/>
    </source>
</evidence>
<dbReference type="GO" id="GO:0020037">
    <property type="term" value="F:heme binding"/>
    <property type="evidence" value="ECO:0007669"/>
    <property type="project" value="InterPro"/>
</dbReference>
<evidence type="ECO:0000256" key="2">
    <source>
        <dbReference type="ARBA" id="ARBA00022723"/>
    </source>
</evidence>
<dbReference type="PANTHER" id="PTHR24305">
    <property type="entry name" value="CYTOCHROME P450"/>
    <property type="match status" value="1"/>
</dbReference>
<keyword evidence="5" id="KW-0503">Monooxygenase</keyword>
<gene>
    <name evidence="7" type="ORF">BS50DRAFT_561613</name>
</gene>
<comment type="cofactor">
    <cofactor evidence="1 4">
        <name>heme</name>
        <dbReference type="ChEBI" id="CHEBI:30413"/>
    </cofactor>
</comment>
<dbReference type="PRINTS" id="PR00463">
    <property type="entry name" value="EP450I"/>
</dbReference>
<dbReference type="PANTHER" id="PTHR24305:SF229">
    <property type="entry name" value="P450, PUTATIVE (EUROFUNG)-RELATED"/>
    <property type="match status" value="1"/>
</dbReference>
<evidence type="ECO:0000256" key="4">
    <source>
        <dbReference type="PIRSR" id="PIRSR602401-1"/>
    </source>
</evidence>
<keyword evidence="6" id="KW-1133">Transmembrane helix</keyword>
<evidence type="ECO:0000256" key="3">
    <source>
        <dbReference type="ARBA" id="ARBA00023004"/>
    </source>
</evidence>
<dbReference type="PROSITE" id="PS00086">
    <property type="entry name" value="CYTOCHROME_P450"/>
    <property type="match status" value="1"/>
</dbReference>
<evidence type="ECO:0000313" key="8">
    <source>
        <dbReference type="Proteomes" id="UP000240883"/>
    </source>
</evidence>
<dbReference type="CDD" id="cd11060">
    <property type="entry name" value="CYP57A1-like"/>
    <property type="match status" value="1"/>
</dbReference>
<dbReference type="GO" id="GO:0016705">
    <property type="term" value="F:oxidoreductase activity, acting on paired donors, with incorporation or reduction of molecular oxygen"/>
    <property type="evidence" value="ECO:0007669"/>
    <property type="project" value="InterPro"/>
</dbReference>